<protein>
    <submittedName>
        <fullName evidence="2">Uncharacterized protein</fullName>
    </submittedName>
</protein>
<evidence type="ECO:0000313" key="3">
    <source>
        <dbReference type="Proteomes" id="UP000024635"/>
    </source>
</evidence>
<keyword evidence="3" id="KW-1185">Reference proteome</keyword>
<dbReference type="EMBL" id="JARK01001355">
    <property type="protein sequence ID" value="EYC21515.1"/>
    <property type="molecule type" value="Genomic_DNA"/>
</dbReference>
<dbReference type="AlphaFoldDB" id="A0A016V247"/>
<organism evidence="2 3">
    <name type="scientific">Ancylostoma ceylanicum</name>
    <dbReference type="NCBI Taxonomy" id="53326"/>
    <lineage>
        <taxon>Eukaryota</taxon>
        <taxon>Metazoa</taxon>
        <taxon>Ecdysozoa</taxon>
        <taxon>Nematoda</taxon>
        <taxon>Chromadorea</taxon>
        <taxon>Rhabditida</taxon>
        <taxon>Rhabditina</taxon>
        <taxon>Rhabditomorpha</taxon>
        <taxon>Strongyloidea</taxon>
        <taxon>Ancylostomatidae</taxon>
        <taxon>Ancylostomatinae</taxon>
        <taxon>Ancylostoma</taxon>
    </lineage>
</organism>
<feature type="region of interest" description="Disordered" evidence="1">
    <location>
        <begin position="26"/>
        <end position="47"/>
    </location>
</feature>
<feature type="compositionally biased region" description="Polar residues" evidence="1">
    <location>
        <begin position="34"/>
        <end position="47"/>
    </location>
</feature>
<comment type="caution">
    <text evidence="2">The sequence shown here is derived from an EMBL/GenBank/DDBJ whole genome shotgun (WGS) entry which is preliminary data.</text>
</comment>
<sequence>MVKDCHPLTSSAIPDAVTAVSRTYRRSAPEPMRLSSTAHGRTSSPHIISSFGLSECSMDKNKTESSW</sequence>
<gene>
    <name evidence="2" type="primary">Acey_s0019.g3872</name>
    <name evidence="2" type="ORF">Y032_0019g3872</name>
</gene>
<reference evidence="3" key="1">
    <citation type="journal article" date="2015" name="Nat. Genet.">
        <title>The genome and transcriptome of the zoonotic hookworm Ancylostoma ceylanicum identify infection-specific gene families.</title>
        <authorList>
            <person name="Schwarz E.M."/>
            <person name="Hu Y."/>
            <person name="Antoshechkin I."/>
            <person name="Miller M.M."/>
            <person name="Sternberg P.W."/>
            <person name="Aroian R.V."/>
        </authorList>
    </citation>
    <scope>NUCLEOTIDE SEQUENCE</scope>
    <source>
        <strain evidence="3">HY135</strain>
    </source>
</reference>
<dbReference type="Proteomes" id="UP000024635">
    <property type="component" value="Unassembled WGS sequence"/>
</dbReference>
<proteinExistence type="predicted"/>
<name>A0A016V247_9BILA</name>
<accession>A0A016V247</accession>
<evidence type="ECO:0000256" key="1">
    <source>
        <dbReference type="SAM" id="MobiDB-lite"/>
    </source>
</evidence>
<evidence type="ECO:0000313" key="2">
    <source>
        <dbReference type="EMBL" id="EYC21515.1"/>
    </source>
</evidence>